<evidence type="ECO:0000256" key="1">
    <source>
        <dbReference type="ARBA" id="ARBA00006987"/>
    </source>
</evidence>
<evidence type="ECO:0000313" key="3">
    <source>
        <dbReference type="EMBL" id="QPF90485.1"/>
    </source>
</evidence>
<dbReference type="AlphaFoldDB" id="A0A7S9D3E0"/>
<comment type="similarity">
    <text evidence="1">Belongs to the UPF0065 (bug) family.</text>
</comment>
<dbReference type="InterPro" id="IPR005064">
    <property type="entry name" value="BUG"/>
</dbReference>
<feature type="chain" id="PRO_5032463485" evidence="2">
    <location>
        <begin position="29"/>
        <end position="328"/>
    </location>
</feature>
<dbReference type="Gene3D" id="3.40.190.10">
    <property type="entry name" value="Periplasmic binding protein-like II"/>
    <property type="match status" value="1"/>
</dbReference>
<protein>
    <submittedName>
        <fullName evidence="3">Tripartite tricarboxylate transporter substrate binding protein</fullName>
    </submittedName>
</protein>
<evidence type="ECO:0000256" key="2">
    <source>
        <dbReference type="SAM" id="SignalP"/>
    </source>
</evidence>
<dbReference type="SUPFAM" id="SSF53850">
    <property type="entry name" value="Periplasmic binding protein-like II"/>
    <property type="match status" value="1"/>
</dbReference>
<name>A0A7S9D3E0_9BRAD</name>
<dbReference type="Proteomes" id="UP000594621">
    <property type="component" value="Chromosome"/>
</dbReference>
<dbReference type="PIRSF" id="PIRSF017082">
    <property type="entry name" value="YflP"/>
    <property type="match status" value="1"/>
</dbReference>
<dbReference type="InterPro" id="IPR042100">
    <property type="entry name" value="Bug_dom1"/>
</dbReference>
<dbReference type="EMBL" id="CP061379">
    <property type="protein sequence ID" value="QPF90485.1"/>
    <property type="molecule type" value="Genomic_DNA"/>
</dbReference>
<proteinExistence type="inferred from homology"/>
<evidence type="ECO:0000313" key="4">
    <source>
        <dbReference type="Proteomes" id="UP000594621"/>
    </source>
</evidence>
<dbReference type="CDD" id="cd07012">
    <property type="entry name" value="PBP2_Bug_TTT"/>
    <property type="match status" value="1"/>
</dbReference>
<organism evidence="3 4">
    <name type="scientific">Bradyrhizobium commune</name>
    <dbReference type="NCBI Taxonomy" id="83627"/>
    <lineage>
        <taxon>Bacteria</taxon>
        <taxon>Pseudomonadati</taxon>
        <taxon>Pseudomonadota</taxon>
        <taxon>Alphaproteobacteria</taxon>
        <taxon>Hyphomicrobiales</taxon>
        <taxon>Nitrobacteraceae</taxon>
        <taxon>Bradyrhizobium</taxon>
    </lineage>
</organism>
<feature type="signal peptide" evidence="2">
    <location>
        <begin position="1"/>
        <end position="28"/>
    </location>
</feature>
<keyword evidence="2" id="KW-0732">Signal</keyword>
<reference evidence="3 4" key="1">
    <citation type="submission" date="2020-09" db="EMBL/GenBank/DDBJ databases">
        <title>Complete genomes of bradyrhizobia occurring on native shrubby legumes in Australia.</title>
        <authorList>
            <person name="Lafay B."/>
        </authorList>
    </citation>
    <scope>NUCLEOTIDE SEQUENCE [LARGE SCALE GENOMIC DNA]</scope>
    <source>
        <strain evidence="3 4">BDV5040</strain>
    </source>
</reference>
<dbReference type="Gene3D" id="3.40.190.150">
    <property type="entry name" value="Bordetella uptake gene, domain 1"/>
    <property type="match status" value="1"/>
</dbReference>
<accession>A0A7S9D3E0</accession>
<dbReference type="PANTHER" id="PTHR42928:SF5">
    <property type="entry name" value="BLR1237 PROTEIN"/>
    <property type="match status" value="1"/>
</dbReference>
<dbReference type="KEGG" id="bcou:IC761_28910"/>
<keyword evidence="4" id="KW-1185">Reference proteome</keyword>
<dbReference type="PANTHER" id="PTHR42928">
    <property type="entry name" value="TRICARBOXYLATE-BINDING PROTEIN"/>
    <property type="match status" value="1"/>
</dbReference>
<dbReference type="Pfam" id="PF03401">
    <property type="entry name" value="TctC"/>
    <property type="match status" value="1"/>
</dbReference>
<gene>
    <name evidence="3" type="ORF">IC761_28910</name>
</gene>
<sequence length="328" mass="35036">MHLLHQRFLGIAARAALMTAVALPVAFAGPTARAQTVRIVVPFPPGGGADTLARLVAEQIGRANGLTTVVENHAGAGTAIATDAVSRAVPDGKTLLLVANSFVINPALKALNYDPLTSFEPVCLLTQSPNVIAVNSTSPYRSLPDLVSAARARPAELTMAFQGPGTSQHVGFEKLKRAANIEMIEVPFTGAAPAVTALLGGHVTSVFANYPSAMEQIRSGQLRALAIASRMRASSAPDIPTIAELGFADYEEENVWFGIVVPARTAQDRIAQLETWLRAVMQAPDMEARLAALELHPAVLCGADFATFLHRQRDEYQRIVRDSRMRAE</sequence>
<dbReference type="RefSeq" id="WP_195800073.1">
    <property type="nucleotide sequence ID" value="NZ_CP061379.1"/>
</dbReference>